<name>A0A2M9HSX2_9BIFI</name>
<proteinExistence type="predicted"/>
<evidence type="ECO:0000313" key="1">
    <source>
        <dbReference type="EMBL" id="PJM79899.1"/>
    </source>
</evidence>
<evidence type="ECO:0000313" key="2">
    <source>
        <dbReference type="Proteomes" id="UP000228755"/>
    </source>
</evidence>
<dbReference type="InterPro" id="IPR046904">
    <property type="entry name" value="ABC-3C_MC2"/>
</dbReference>
<gene>
    <name evidence="1" type="ORF">CUU80_01820</name>
</gene>
<organism evidence="1 2">
    <name type="scientific">Bifidobacterium scaligerum</name>
    <dbReference type="NCBI Taxonomy" id="2052656"/>
    <lineage>
        <taxon>Bacteria</taxon>
        <taxon>Bacillati</taxon>
        <taxon>Actinomycetota</taxon>
        <taxon>Actinomycetes</taxon>
        <taxon>Bifidobacteriales</taxon>
        <taxon>Bifidobacteriaceae</taxon>
        <taxon>Bifidobacterium</taxon>
    </lineage>
</organism>
<keyword evidence="2" id="KW-1185">Reference proteome</keyword>
<dbReference type="Pfam" id="PF20288">
    <property type="entry name" value="MC2"/>
    <property type="match status" value="1"/>
</dbReference>
<dbReference type="Proteomes" id="UP000228755">
    <property type="component" value="Unassembled WGS sequence"/>
</dbReference>
<reference evidence="1 2" key="1">
    <citation type="submission" date="2017-11" db="EMBL/GenBank/DDBJ databases">
        <title>Draft genome sequences of strains TRE 1, TRE D, TRE H and TRI 7, isolated from tamarins, belonging to four potential novel Bifidobacterium species.</title>
        <authorList>
            <person name="Mattarelli P."/>
            <person name="Modesto M."/>
            <person name="Bonetti A."/>
            <person name="Puglisi E."/>
            <person name="Morelli L."/>
        </authorList>
    </citation>
    <scope>NUCLEOTIDE SEQUENCE [LARGE SCALE GENOMIC DNA]</scope>
    <source>
        <strain evidence="2">TRED</strain>
    </source>
</reference>
<sequence>MSESLLDTSYETELRLLILLRAVDSAVTCEYLAALDTLTVNAKTLGVGDRNLNGDHRFAAGELEHRLSLVNDALKDLALRGLVAYKPEKSGTYILTRDGRRTANAMTTAYSKQLAVMVQTALKQLGDKSEECLFNFITEQAVVGGDL</sequence>
<protein>
    <submittedName>
        <fullName evidence="1">Uncharacterized protein</fullName>
    </submittedName>
</protein>
<dbReference type="AlphaFoldDB" id="A0A2M9HSX2"/>
<accession>A0A2M9HSX2</accession>
<dbReference type="EMBL" id="PGLQ01000001">
    <property type="protein sequence ID" value="PJM79899.1"/>
    <property type="molecule type" value="Genomic_DNA"/>
</dbReference>
<comment type="caution">
    <text evidence="1">The sequence shown here is derived from an EMBL/GenBank/DDBJ whole genome shotgun (WGS) entry which is preliminary data.</text>
</comment>